<keyword evidence="2" id="KW-1185">Reference proteome</keyword>
<proteinExistence type="predicted"/>
<evidence type="ECO:0000313" key="2">
    <source>
        <dbReference type="Proteomes" id="UP001385892"/>
    </source>
</evidence>
<organism evidence="1 2">
    <name type="scientific">Variovorax rhizosphaerae</name>
    <dbReference type="NCBI Taxonomy" id="1836200"/>
    <lineage>
        <taxon>Bacteria</taxon>
        <taxon>Pseudomonadati</taxon>
        <taxon>Pseudomonadota</taxon>
        <taxon>Betaproteobacteria</taxon>
        <taxon>Burkholderiales</taxon>
        <taxon>Comamonadaceae</taxon>
        <taxon>Variovorax</taxon>
    </lineage>
</organism>
<dbReference type="EMBL" id="JBBKZT010000070">
    <property type="protein sequence ID" value="MEJ8852789.1"/>
    <property type="molecule type" value="Genomic_DNA"/>
</dbReference>
<dbReference type="RefSeq" id="WP_340348727.1">
    <property type="nucleotide sequence ID" value="NZ_JBBKZT010000070.1"/>
</dbReference>
<evidence type="ECO:0008006" key="3">
    <source>
        <dbReference type="Google" id="ProtNLM"/>
    </source>
</evidence>
<evidence type="ECO:0000313" key="1">
    <source>
        <dbReference type="EMBL" id="MEJ8852789.1"/>
    </source>
</evidence>
<reference evidence="1 2" key="1">
    <citation type="submission" date="2024-03" db="EMBL/GenBank/DDBJ databases">
        <title>Novel species of the genus Variovorax.</title>
        <authorList>
            <person name="Liu Q."/>
            <person name="Xin Y.-H."/>
        </authorList>
    </citation>
    <scope>NUCLEOTIDE SEQUENCE [LARGE SCALE GENOMIC DNA]</scope>
    <source>
        <strain evidence="1 2">KACC 18900</strain>
    </source>
</reference>
<accession>A0ABU8WZE1</accession>
<comment type="caution">
    <text evidence="1">The sequence shown here is derived from an EMBL/GenBank/DDBJ whole genome shotgun (WGS) entry which is preliminary data.</text>
</comment>
<sequence>MNDSPKSNSMTLWELVGTLKTRLPYTKEKIETAINSKLSEIESNNDAFHFYRGGDVQLRDGVVISKIDLRIKRTGIHPGFLVVEIAGTCVPLDSIQRHYARLETTGVPRGRSLEEATTYSSSESWGKVSFGFREKNPGCLAYIAFDPKT</sequence>
<dbReference type="Proteomes" id="UP001385892">
    <property type="component" value="Unassembled WGS sequence"/>
</dbReference>
<protein>
    <recommendedName>
        <fullName evidence="3">ASCH domain-containing protein</fullName>
    </recommendedName>
</protein>
<gene>
    <name evidence="1" type="ORF">WKW82_39795</name>
</gene>
<name>A0ABU8WZE1_9BURK</name>